<gene>
    <name evidence="2" type="ORF">ABZ931_37740</name>
</gene>
<evidence type="ECO:0000313" key="2">
    <source>
        <dbReference type="EMBL" id="MEU6806678.1"/>
    </source>
</evidence>
<accession>A0ABV3BB62</accession>
<feature type="compositionally biased region" description="Basic and acidic residues" evidence="1">
    <location>
        <begin position="1"/>
        <end position="18"/>
    </location>
</feature>
<keyword evidence="3" id="KW-1185">Reference proteome</keyword>
<dbReference type="RefSeq" id="WP_359702484.1">
    <property type="nucleotide sequence ID" value="NZ_JBEYXT010000349.1"/>
</dbReference>
<dbReference type="Pfam" id="PF19691">
    <property type="entry name" value="DUF6192"/>
    <property type="match status" value="1"/>
</dbReference>
<feature type="compositionally biased region" description="Low complexity" evidence="1">
    <location>
        <begin position="23"/>
        <end position="34"/>
    </location>
</feature>
<dbReference type="InterPro" id="IPR045683">
    <property type="entry name" value="DUF6192"/>
</dbReference>
<proteinExistence type="predicted"/>
<comment type="caution">
    <text evidence="2">The sequence shown here is derived from an EMBL/GenBank/DDBJ whole genome shotgun (WGS) entry which is preliminary data.</text>
</comment>
<evidence type="ECO:0000313" key="3">
    <source>
        <dbReference type="Proteomes" id="UP001551189"/>
    </source>
</evidence>
<organism evidence="2 3">
    <name type="scientific">Streptomyces neyagawaensis</name>
    <dbReference type="NCBI Taxonomy" id="42238"/>
    <lineage>
        <taxon>Bacteria</taxon>
        <taxon>Bacillati</taxon>
        <taxon>Actinomycetota</taxon>
        <taxon>Actinomycetes</taxon>
        <taxon>Kitasatosporales</taxon>
        <taxon>Streptomycetaceae</taxon>
        <taxon>Streptomyces</taxon>
    </lineage>
</organism>
<sequence length="125" mass="13908">MLRRPEVASRVVADDTARHAVNRAQSDRSQQQADAFRRQTPAGRTVRKIERTQEFLDLVGACHHFVAACGKAVPQLRGRTLSDDEQAVLAQNVARCRATLDWIETAAETGEVDVDDELARLLRGE</sequence>
<dbReference type="EMBL" id="JBEYXT010000349">
    <property type="protein sequence ID" value="MEU6806678.1"/>
    <property type="molecule type" value="Genomic_DNA"/>
</dbReference>
<protein>
    <submittedName>
        <fullName evidence="2">DUF6192 family protein</fullName>
    </submittedName>
</protein>
<dbReference type="Proteomes" id="UP001551189">
    <property type="component" value="Unassembled WGS sequence"/>
</dbReference>
<name>A0ABV3BB62_9ACTN</name>
<evidence type="ECO:0000256" key="1">
    <source>
        <dbReference type="SAM" id="MobiDB-lite"/>
    </source>
</evidence>
<reference evidence="2 3" key="1">
    <citation type="submission" date="2024-06" db="EMBL/GenBank/DDBJ databases">
        <title>The Natural Products Discovery Center: Release of the First 8490 Sequenced Strains for Exploring Actinobacteria Biosynthetic Diversity.</title>
        <authorList>
            <person name="Kalkreuter E."/>
            <person name="Kautsar S.A."/>
            <person name="Yang D."/>
            <person name="Bader C.D."/>
            <person name="Teijaro C.N."/>
            <person name="Fluegel L."/>
            <person name="Davis C.M."/>
            <person name="Simpson J.R."/>
            <person name="Lauterbach L."/>
            <person name="Steele A.D."/>
            <person name="Gui C."/>
            <person name="Meng S."/>
            <person name="Li G."/>
            <person name="Viehrig K."/>
            <person name="Ye F."/>
            <person name="Su P."/>
            <person name="Kiefer A.F."/>
            <person name="Nichols A."/>
            <person name="Cepeda A.J."/>
            <person name="Yan W."/>
            <person name="Fan B."/>
            <person name="Jiang Y."/>
            <person name="Adhikari A."/>
            <person name="Zheng C.-J."/>
            <person name="Schuster L."/>
            <person name="Cowan T.M."/>
            <person name="Smanski M.J."/>
            <person name="Chevrette M.G."/>
            <person name="De Carvalho L.P.S."/>
            <person name="Shen B."/>
        </authorList>
    </citation>
    <scope>NUCLEOTIDE SEQUENCE [LARGE SCALE GENOMIC DNA]</scope>
    <source>
        <strain evidence="2 3">NPDC046851</strain>
    </source>
</reference>
<feature type="region of interest" description="Disordered" evidence="1">
    <location>
        <begin position="1"/>
        <end position="44"/>
    </location>
</feature>